<dbReference type="InterPro" id="IPR005747">
    <property type="entry name" value="MutS2"/>
</dbReference>
<keyword evidence="2" id="KW-0547">Nucleotide-binding</keyword>
<dbReference type="PANTHER" id="PTHR48466">
    <property type="entry name" value="OS10G0509000 PROTEIN-RELATED"/>
    <property type="match status" value="1"/>
</dbReference>
<dbReference type="NCBIfam" id="TIGR01069">
    <property type="entry name" value="mutS2"/>
    <property type="match status" value="1"/>
</dbReference>
<keyword evidence="4" id="KW-0238">DNA-binding</keyword>
<dbReference type="Gene3D" id="3.40.50.300">
    <property type="entry name" value="P-loop containing nucleotide triphosphate hydrolases"/>
    <property type="match status" value="1"/>
</dbReference>
<organism evidence="7 8">
    <name type="scientific">Clostridium subterminale</name>
    <dbReference type="NCBI Taxonomy" id="1550"/>
    <lineage>
        <taxon>Bacteria</taxon>
        <taxon>Bacillati</taxon>
        <taxon>Bacillota</taxon>
        <taxon>Clostridia</taxon>
        <taxon>Eubacteriales</taxon>
        <taxon>Clostridiaceae</taxon>
        <taxon>Clostridium</taxon>
    </lineage>
</organism>
<evidence type="ECO:0000259" key="6">
    <source>
        <dbReference type="PROSITE" id="PS00486"/>
    </source>
</evidence>
<dbReference type="PROSITE" id="PS00486">
    <property type="entry name" value="DNA_MISMATCH_REPAIR_2"/>
    <property type="match status" value="1"/>
</dbReference>
<protein>
    <submittedName>
        <fullName evidence="7">Endonuclease MutS2</fullName>
    </submittedName>
</protein>
<name>A0ABN1KNA0_CLOSU</name>
<evidence type="ECO:0000313" key="7">
    <source>
        <dbReference type="EMBL" id="GAA0771938.1"/>
    </source>
</evidence>
<keyword evidence="1" id="KW-0540">Nuclease</keyword>
<evidence type="ECO:0000256" key="2">
    <source>
        <dbReference type="ARBA" id="ARBA00022741"/>
    </source>
</evidence>
<evidence type="ECO:0000256" key="3">
    <source>
        <dbReference type="ARBA" id="ARBA00022840"/>
    </source>
</evidence>
<accession>A0ABN1KNA0</accession>
<dbReference type="GO" id="GO:0004519">
    <property type="term" value="F:endonuclease activity"/>
    <property type="evidence" value="ECO:0007669"/>
    <property type="project" value="UniProtKB-KW"/>
</dbReference>
<dbReference type="Pfam" id="PF00488">
    <property type="entry name" value="MutS_V"/>
    <property type="match status" value="1"/>
</dbReference>
<dbReference type="PANTHER" id="PTHR48466:SF2">
    <property type="entry name" value="OS10G0509000 PROTEIN"/>
    <property type="match status" value="1"/>
</dbReference>
<sequence>MDLIISKGIVKMNISTLEKLHHAKIKEIVKSYCVSGLGRELLDKLQPSNNIKQVKRMLEETSEGRNLIDASYHMPLKGIFNIAPLIDKIEKGSVLEPSELTTIDNFLRGCRKVKIFIENKEGYAPTLSAYGKSITELKYIEEEIEASIKGSIVDSNASKELKRIRRHIENCEEKIKEKLDKFIRSSANKEYIQEFFISQRNGRYTIPIKASYKNQVQGSIVEVSSKGTTVFIEPSSVSKYTTELTTLKSEESMEEYRILATLTDMIFERIKELKINIEVIAEYDMILAKAKYSKDIDGIQPILNNHGYINIIKGRYPLIKDAVPLDFNIGNDYRTLIITGPNAGGKTVVLKTVGLLTLATQSGFHIGAESGSEIAVFEKIFVDIGDDQSVENALSTFSSHVKNISGILKECNKNTLLLLDEIGSGTEPNEGAALAIAILEEFYHKGCITIASTHYGEIKNFSQNHSDFENAAMEFQRETLDPLYKLSIGKSGNSNALYISKKMGIADKIIEKTRKYIETKSYNYELLRDSKVTKNKEVDIDDEESHNYEKGDRVIALDKKLSGVVYREKDEFNNVIVFLDGEFIEVNYKRLKLEVSGAELYPEGYDLNQIFIAYKERKLEHDIERGSKKALKKIQKESKKGIINNG</sequence>
<feature type="coiled-coil region" evidence="5">
    <location>
        <begin position="154"/>
        <end position="181"/>
    </location>
</feature>
<keyword evidence="3" id="KW-0067">ATP-binding</keyword>
<evidence type="ECO:0000313" key="8">
    <source>
        <dbReference type="Proteomes" id="UP001501047"/>
    </source>
</evidence>
<dbReference type="InterPro" id="IPR027417">
    <property type="entry name" value="P-loop_NTPase"/>
</dbReference>
<keyword evidence="7" id="KW-0255">Endonuclease</keyword>
<dbReference type="InterPro" id="IPR045076">
    <property type="entry name" value="MutS"/>
</dbReference>
<keyword evidence="7" id="KW-0378">Hydrolase</keyword>
<dbReference type="InterPro" id="IPR007696">
    <property type="entry name" value="DNA_mismatch_repair_MutS_core"/>
</dbReference>
<dbReference type="InterPro" id="IPR036187">
    <property type="entry name" value="DNA_mismatch_repair_MutS_sf"/>
</dbReference>
<dbReference type="PIRSF" id="PIRSF005814">
    <property type="entry name" value="MutS_YshD"/>
    <property type="match status" value="1"/>
</dbReference>
<keyword evidence="8" id="KW-1185">Reference proteome</keyword>
<dbReference type="Gene3D" id="1.10.1420.10">
    <property type="match status" value="2"/>
</dbReference>
<dbReference type="SMART" id="SM00533">
    <property type="entry name" value="MUTSd"/>
    <property type="match status" value="1"/>
</dbReference>
<comment type="caution">
    <text evidence="7">The sequence shown here is derived from an EMBL/GenBank/DDBJ whole genome shotgun (WGS) entry which is preliminary data.</text>
</comment>
<dbReference type="SUPFAM" id="SSF48334">
    <property type="entry name" value="DNA repair protein MutS, domain III"/>
    <property type="match status" value="1"/>
</dbReference>
<dbReference type="EMBL" id="BAAACI010000005">
    <property type="protein sequence ID" value="GAA0771938.1"/>
    <property type="molecule type" value="Genomic_DNA"/>
</dbReference>
<keyword evidence="5" id="KW-0175">Coiled coil</keyword>
<evidence type="ECO:0000256" key="4">
    <source>
        <dbReference type="ARBA" id="ARBA00023125"/>
    </source>
</evidence>
<evidence type="ECO:0000256" key="5">
    <source>
        <dbReference type="SAM" id="Coils"/>
    </source>
</evidence>
<dbReference type="InterPro" id="IPR000432">
    <property type="entry name" value="DNA_mismatch_repair_MutS_C"/>
</dbReference>
<feature type="domain" description="DNA mismatch repair proteins mutS family" evidence="6">
    <location>
        <begin position="415"/>
        <end position="431"/>
    </location>
</feature>
<dbReference type="SUPFAM" id="SSF52540">
    <property type="entry name" value="P-loop containing nucleoside triphosphate hydrolases"/>
    <property type="match status" value="1"/>
</dbReference>
<evidence type="ECO:0000256" key="1">
    <source>
        <dbReference type="ARBA" id="ARBA00022722"/>
    </source>
</evidence>
<dbReference type="Proteomes" id="UP001501047">
    <property type="component" value="Unassembled WGS sequence"/>
</dbReference>
<gene>
    <name evidence="7" type="ORF">GCM10008908_17200</name>
</gene>
<dbReference type="SMART" id="SM00534">
    <property type="entry name" value="MUTSac"/>
    <property type="match status" value="1"/>
</dbReference>
<proteinExistence type="predicted"/>
<reference evidence="7 8" key="1">
    <citation type="journal article" date="2019" name="Int. J. Syst. Evol. Microbiol.">
        <title>The Global Catalogue of Microorganisms (GCM) 10K type strain sequencing project: providing services to taxonomists for standard genome sequencing and annotation.</title>
        <authorList>
            <consortium name="The Broad Institute Genomics Platform"/>
            <consortium name="The Broad Institute Genome Sequencing Center for Infectious Disease"/>
            <person name="Wu L."/>
            <person name="Ma J."/>
        </authorList>
    </citation>
    <scope>NUCLEOTIDE SEQUENCE [LARGE SCALE GENOMIC DNA]</scope>
    <source>
        <strain evidence="7 8">JCM 1417</strain>
    </source>
</reference>